<dbReference type="PANTHER" id="PTHR23078">
    <property type="entry name" value="VESICULAR-FUSION PROTEIN NSF"/>
    <property type="match status" value="1"/>
</dbReference>
<comment type="pathway">
    <text evidence="7">Carbohydrate degradation; pentose phosphate pathway; D-xylulose 5-phosphate from D-ribulose 5-phosphate (non-oxidative stage): step 1/1.</text>
</comment>
<dbReference type="InterPro" id="IPR029067">
    <property type="entry name" value="CDC48_domain_2-like_sf"/>
</dbReference>
<dbReference type="PROSITE" id="PS01086">
    <property type="entry name" value="RIBUL_P_3_EPIMER_2"/>
    <property type="match status" value="1"/>
</dbReference>
<dbReference type="InterPro" id="IPR026019">
    <property type="entry name" value="Ribul_P_3_epim"/>
</dbReference>
<keyword evidence="17 20" id="KW-0067">ATP-binding</keyword>
<dbReference type="Pfam" id="PF00004">
    <property type="entry name" value="AAA"/>
    <property type="match status" value="1"/>
</dbReference>
<evidence type="ECO:0000256" key="13">
    <source>
        <dbReference type="ARBA" id="ARBA00022723"/>
    </source>
</evidence>
<evidence type="ECO:0000256" key="16">
    <source>
        <dbReference type="ARBA" id="ARBA00022833"/>
    </source>
</evidence>
<dbReference type="Pfam" id="PF00834">
    <property type="entry name" value="Ribul_P_3_epim"/>
    <property type="match status" value="1"/>
</dbReference>
<evidence type="ECO:0000256" key="19">
    <source>
        <dbReference type="ARBA" id="ARBA00023235"/>
    </source>
</evidence>
<dbReference type="FunFam" id="3.40.50.300:FF:000166">
    <property type="entry name" value="vesicle-fusing ATPase isoform X1"/>
    <property type="match status" value="1"/>
</dbReference>
<keyword evidence="12 20" id="KW-0963">Cytoplasm</keyword>
<dbReference type="InterPro" id="IPR027417">
    <property type="entry name" value="P-loop_NTPase"/>
</dbReference>
<dbReference type="FunFam" id="1.10.8.60:FF:000026">
    <property type="entry name" value="vesicle-fusing ATPase isoform X1"/>
    <property type="match status" value="1"/>
</dbReference>
<dbReference type="CDD" id="cd19504">
    <property type="entry name" value="RecA-like_NSF-SEC18_r1-like"/>
    <property type="match status" value="1"/>
</dbReference>
<evidence type="ECO:0000256" key="6">
    <source>
        <dbReference type="ARBA" id="ARBA00004496"/>
    </source>
</evidence>
<dbReference type="SMART" id="SM00382">
    <property type="entry name" value="AAA"/>
    <property type="match status" value="2"/>
</dbReference>
<keyword evidence="20" id="KW-0460">Magnesium</keyword>
<comment type="similarity">
    <text evidence="8 20">Belongs to the AAA ATPase family.</text>
</comment>
<dbReference type="InterPro" id="IPR003960">
    <property type="entry name" value="ATPase_AAA_CS"/>
</dbReference>
<evidence type="ECO:0000256" key="9">
    <source>
        <dbReference type="ARBA" id="ARBA00009541"/>
    </source>
</evidence>
<comment type="subcellular location">
    <subcellularLocation>
        <location evidence="6 20">Cytoplasm</location>
    </subcellularLocation>
</comment>
<dbReference type="InterPro" id="IPR003593">
    <property type="entry name" value="AAA+_ATPase"/>
</dbReference>
<dbReference type="FunFam" id="3.40.50.300:FF:000187">
    <property type="entry name" value="Vesicular-fusion ATPase SEC18"/>
    <property type="match status" value="1"/>
</dbReference>
<keyword evidence="18 20" id="KW-0653">Protein transport</keyword>
<sequence length="741" mass="81630">MAREFLQKFHHQSFSLGQQLVFQFSEKKLLILIVKELEAVDVEAMRSGSKDTKSHKIRLGQCVPNSVIVFDKCEGSSVNLVGKSKGKTAHHSIINPDWNFQNMGVGGLDAQFNAIFRRAFASRVFPPEIVEQLGCKHVKGILLYGPPGTGKTLMARQIGKMLNAREPKIVNGPEILDKYVGESEGNIRRLFVEAEEEEKRLGPNSGLHIIIFDEIDAICKSRGSVGGASGVHDTVVNQLLAKIDGVEQLNNILVIGMTNRRDMIDEALLRPGRMEVQMEIGLPNESGRAQILKIHTARMRDNKKIAPDVDLQELAALTKNFSGAEIEGLVRAAQSTALNRLIKASSKVEVDPEASEKLLVDRGDFLHALENDIKPFFDDAYRSELSCILVDNVERLLDYGAIGPRYSNVVLQALLVLLTKQPPKGRKLLVFCTTSRRQVLEEMEMLSTFTAVLRVPNISTCEQLIAVLEETGVFTKPEVAAIIRKVGNRSESLSDFGNSGKKQVQTIVAKMSGHTHPCCKIGPSILCADLSCLADECRKMIHCGADYLHLDVMDGHFVPNLTFGHPIVKCLRPKMPEVYFDMHMMVQNPEKWVESMADAGANQYTFHAEACEDIPTLCRKIQESGMRVGIGLKPGTPVETILPYRDLFDVVLIMTVEPGFGGQSFMEDMMSKVQYLRANFPDLDIEVDGGVGPSTIEAVAEAGANMIVSGTAITGASDPSQVIAILRNAVENAIQKSQLER</sequence>
<evidence type="ECO:0000256" key="4">
    <source>
        <dbReference type="ARBA" id="ARBA00001947"/>
    </source>
</evidence>
<dbReference type="GO" id="GO:0016887">
    <property type="term" value="F:ATP hydrolysis activity"/>
    <property type="evidence" value="ECO:0007669"/>
    <property type="project" value="InterPro"/>
</dbReference>
<evidence type="ECO:0000256" key="15">
    <source>
        <dbReference type="ARBA" id="ARBA00022741"/>
    </source>
</evidence>
<dbReference type="InterPro" id="IPR000056">
    <property type="entry name" value="Ribul_P_3_epim-like"/>
</dbReference>
<keyword evidence="20" id="KW-0378">Hydrolase</keyword>
<dbReference type="PROSITE" id="PS00674">
    <property type="entry name" value="AAA"/>
    <property type="match status" value="1"/>
</dbReference>
<keyword evidence="14" id="KW-0677">Repeat</keyword>
<evidence type="ECO:0000256" key="18">
    <source>
        <dbReference type="ARBA" id="ARBA00022927"/>
    </source>
</evidence>
<dbReference type="GO" id="GO:0043001">
    <property type="term" value="P:Golgi to plasma membrane protein transport"/>
    <property type="evidence" value="ECO:0007669"/>
    <property type="project" value="TreeGrafter"/>
</dbReference>
<protein>
    <recommendedName>
        <fullName evidence="20">Vesicle-fusing ATPase</fullName>
        <ecNumber evidence="20">3.6.4.6</ecNumber>
    </recommendedName>
</protein>
<comment type="cofactor">
    <cofactor evidence="3">
        <name>Co(2+)</name>
        <dbReference type="ChEBI" id="CHEBI:48828"/>
    </cofactor>
</comment>
<dbReference type="GO" id="GO:0006891">
    <property type="term" value="P:intra-Golgi vesicle-mediated transport"/>
    <property type="evidence" value="ECO:0007669"/>
    <property type="project" value="TreeGrafter"/>
</dbReference>
<evidence type="ECO:0000256" key="3">
    <source>
        <dbReference type="ARBA" id="ARBA00001941"/>
    </source>
</evidence>
<dbReference type="HAMAP" id="MF_02227">
    <property type="entry name" value="RPE"/>
    <property type="match status" value="1"/>
</dbReference>
<comment type="cofactor">
    <cofactor evidence="20">
        <name>Mg(2+)</name>
        <dbReference type="ChEBI" id="CHEBI:18420"/>
    </cofactor>
    <text evidence="20">Binds 1 Mg(2+) ion per subunit.</text>
</comment>
<organism evidence="22">
    <name type="scientific">Daphnia barbata</name>
    <dbReference type="NCBI Taxonomy" id="414587"/>
    <lineage>
        <taxon>Eukaryota</taxon>
        <taxon>Metazoa</taxon>
        <taxon>Ecdysozoa</taxon>
        <taxon>Arthropoda</taxon>
        <taxon>Crustacea</taxon>
        <taxon>Branchiopoda</taxon>
        <taxon>Diplostraca</taxon>
        <taxon>Cladocera</taxon>
        <taxon>Anomopoda</taxon>
        <taxon>Daphniidae</taxon>
        <taxon>Daphnia</taxon>
    </lineage>
</organism>
<comment type="function">
    <text evidence="20">Required for vesicle-mediated transport. Catalyzes the fusion of transport vesicles within the Golgi cisternae. Is also required for transport from the endoplasmic reticulum to the Golgi stack. Seems to function as a fusion protein required for the delivery of cargo proteins to all compartments of the Golgi stack independent of vesicle origin.</text>
</comment>
<comment type="similarity">
    <text evidence="9">Belongs to the ribulose-phosphate 3-epimerase family.</text>
</comment>
<name>A0A4Y7M2X7_9CRUS</name>
<dbReference type="Pfam" id="PF17862">
    <property type="entry name" value="AAA_lid_3"/>
    <property type="match status" value="1"/>
</dbReference>
<evidence type="ECO:0000256" key="10">
    <source>
        <dbReference type="ARBA" id="ARBA00011643"/>
    </source>
</evidence>
<comment type="subunit">
    <text evidence="10">Homohexamer.</text>
</comment>
<dbReference type="InterPro" id="IPR011060">
    <property type="entry name" value="RibuloseP-bd_barrel"/>
</dbReference>
<evidence type="ECO:0000256" key="5">
    <source>
        <dbReference type="ARBA" id="ARBA00001954"/>
    </source>
</evidence>
<keyword evidence="16" id="KW-0862">Zinc</keyword>
<dbReference type="InterPro" id="IPR039812">
    <property type="entry name" value="Vesicle-fus_ATPase"/>
</dbReference>
<proteinExistence type="evidence at transcript level"/>
<evidence type="ECO:0000256" key="1">
    <source>
        <dbReference type="ARBA" id="ARBA00001782"/>
    </source>
</evidence>
<evidence type="ECO:0000259" key="21">
    <source>
        <dbReference type="SMART" id="SM00382"/>
    </source>
</evidence>
<dbReference type="PANTHER" id="PTHR23078:SF3">
    <property type="entry name" value="VESICLE-FUSING ATPASE"/>
    <property type="match status" value="1"/>
</dbReference>
<evidence type="ECO:0000256" key="17">
    <source>
        <dbReference type="ARBA" id="ARBA00022840"/>
    </source>
</evidence>
<evidence type="ECO:0000256" key="11">
    <source>
        <dbReference type="ARBA" id="ARBA00022448"/>
    </source>
</evidence>
<accession>A0A4Y7M2X7</accession>
<reference evidence="22" key="1">
    <citation type="submission" date="2018-08" db="EMBL/GenBank/DDBJ databases">
        <authorList>
            <person name="Cornetti L."/>
        </authorList>
    </citation>
    <scope>NUCLEOTIDE SEQUENCE</scope>
    <source>
        <strain evidence="22">ZW-BAR-1</strain>
    </source>
</reference>
<dbReference type="SUPFAM" id="SSF54585">
    <property type="entry name" value="Cdc48 domain 2-like"/>
    <property type="match status" value="1"/>
</dbReference>
<dbReference type="Gene3D" id="3.40.50.300">
    <property type="entry name" value="P-loop containing nucleotide triphosphate hydrolases"/>
    <property type="match status" value="1"/>
</dbReference>
<dbReference type="CDD" id="cd00429">
    <property type="entry name" value="RPE"/>
    <property type="match status" value="1"/>
</dbReference>
<dbReference type="GO" id="GO:0005975">
    <property type="term" value="P:carbohydrate metabolic process"/>
    <property type="evidence" value="ECO:0007669"/>
    <property type="project" value="InterPro"/>
</dbReference>
<keyword evidence="11 20" id="KW-0813">Transport</keyword>
<dbReference type="Gene3D" id="3.20.20.70">
    <property type="entry name" value="Aldolase class I"/>
    <property type="match status" value="1"/>
</dbReference>
<feature type="domain" description="AAA+ ATPase" evidence="21">
    <location>
        <begin position="320"/>
        <end position="459"/>
    </location>
</feature>
<gene>
    <name evidence="22" type="primary">EOG090X0CAY</name>
</gene>
<evidence type="ECO:0000256" key="8">
    <source>
        <dbReference type="ARBA" id="ARBA00006914"/>
    </source>
</evidence>
<dbReference type="EMBL" id="LR004793">
    <property type="protein sequence ID" value="SVE74412.1"/>
    <property type="molecule type" value="mRNA"/>
</dbReference>
<comment type="cofactor">
    <cofactor evidence="4">
        <name>Zn(2+)</name>
        <dbReference type="ChEBI" id="CHEBI:29105"/>
    </cofactor>
</comment>
<dbReference type="Gene3D" id="1.10.8.60">
    <property type="match status" value="1"/>
</dbReference>
<dbReference type="GO" id="GO:0046872">
    <property type="term" value="F:metal ion binding"/>
    <property type="evidence" value="ECO:0007669"/>
    <property type="project" value="UniProtKB-UniRule"/>
</dbReference>
<dbReference type="GO" id="GO:0005524">
    <property type="term" value="F:ATP binding"/>
    <property type="evidence" value="ECO:0007669"/>
    <property type="project" value="UniProtKB-UniRule"/>
</dbReference>
<evidence type="ECO:0000256" key="14">
    <source>
        <dbReference type="ARBA" id="ARBA00022737"/>
    </source>
</evidence>
<dbReference type="GO" id="GO:0035494">
    <property type="term" value="P:SNARE complex disassembly"/>
    <property type="evidence" value="ECO:0007669"/>
    <property type="project" value="InterPro"/>
</dbReference>
<evidence type="ECO:0000313" key="22">
    <source>
        <dbReference type="EMBL" id="SVE74412.1"/>
    </source>
</evidence>
<keyword evidence="15 20" id="KW-0547">Nucleotide-binding</keyword>
<dbReference type="Gene3D" id="3.10.330.10">
    <property type="match status" value="1"/>
</dbReference>
<evidence type="ECO:0000256" key="7">
    <source>
        <dbReference type="ARBA" id="ARBA00005016"/>
    </source>
</evidence>
<evidence type="ECO:0000256" key="20">
    <source>
        <dbReference type="RuleBase" id="RU367045"/>
    </source>
</evidence>
<dbReference type="InterPro" id="IPR003959">
    <property type="entry name" value="ATPase_AAA_core"/>
</dbReference>
<dbReference type="AlphaFoldDB" id="A0A4Y7M2X7"/>
<dbReference type="NCBIfam" id="TIGR01163">
    <property type="entry name" value="rpe"/>
    <property type="match status" value="1"/>
</dbReference>
<comment type="cofactor">
    <cofactor evidence="5">
        <name>Fe(2+)</name>
        <dbReference type="ChEBI" id="CHEBI:29033"/>
    </cofactor>
</comment>
<dbReference type="SUPFAM" id="SSF52540">
    <property type="entry name" value="P-loop containing nucleoside triphosphate hydrolases"/>
    <property type="match status" value="2"/>
</dbReference>
<feature type="domain" description="AAA+ ATPase" evidence="21">
    <location>
        <begin position="137"/>
        <end position="284"/>
    </location>
</feature>
<dbReference type="SUPFAM" id="SSF51366">
    <property type="entry name" value="Ribulose-phoshate binding barrel"/>
    <property type="match status" value="1"/>
</dbReference>
<comment type="catalytic activity">
    <reaction evidence="20">
        <text>ATP + H2O = ADP + phosphate + H(+)</text>
        <dbReference type="Rhea" id="RHEA:13065"/>
        <dbReference type="ChEBI" id="CHEBI:15377"/>
        <dbReference type="ChEBI" id="CHEBI:15378"/>
        <dbReference type="ChEBI" id="CHEBI:30616"/>
        <dbReference type="ChEBI" id="CHEBI:43474"/>
        <dbReference type="ChEBI" id="CHEBI:456216"/>
        <dbReference type="EC" id="3.6.4.6"/>
    </reaction>
</comment>
<dbReference type="NCBIfam" id="NF004076">
    <property type="entry name" value="PRK05581.1-4"/>
    <property type="match status" value="1"/>
</dbReference>
<evidence type="ECO:0000256" key="2">
    <source>
        <dbReference type="ARBA" id="ARBA00001936"/>
    </source>
</evidence>
<comment type="cofactor">
    <cofactor evidence="2">
        <name>Mn(2+)</name>
        <dbReference type="ChEBI" id="CHEBI:29035"/>
    </cofactor>
</comment>
<keyword evidence="20" id="KW-0931">ER-Golgi transport</keyword>
<dbReference type="GO" id="GO:0005795">
    <property type="term" value="C:Golgi stack"/>
    <property type="evidence" value="ECO:0007669"/>
    <property type="project" value="TreeGrafter"/>
</dbReference>
<dbReference type="GO" id="GO:0006098">
    <property type="term" value="P:pentose-phosphate shunt"/>
    <property type="evidence" value="ECO:0007669"/>
    <property type="project" value="InterPro"/>
</dbReference>
<keyword evidence="13 20" id="KW-0479">Metal-binding</keyword>
<keyword evidence="19" id="KW-0413">Isomerase</keyword>
<evidence type="ECO:0000256" key="12">
    <source>
        <dbReference type="ARBA" id="ARBA00022490"/>
    </source>
</evidence>
<dbReference type="GO" id="GO:0004750">
    <property type="term" value="F:D-ribulose-phosphate 3-epimerase activity"/>
    <property type="evidence" value="ECO:0007669"/>
    <property type="project" value="UniProtKB-EC"/>
</dbReference>
<dbReference type="PROSITE" id="PS01085">
    <property type="entry name" value="RIBUL_P_3_EPIMER_1"/>
    <property type="match status" value="1"/>
</dbReference>
<comment type="catalytic activity">
    <reaction evidence="1">
        <text>D-ribulose 5-phosphate = D-xylulose 5-phosphate</text>
        <dbReference type="Rhea" id="RHEA:13677"/>
        <dbReference type="ChEBI" id="CHEBI:57737"/>
        <dbReference type="ChEBI" id="CHEBI:58121"/>
        <dbReference type="EC" id="5.1.3.1"/>
    </reaction>
</comment>
<dbReference type="EC" id="3.6.4.6" evidence="20"/>
<dbReference type="InterPro" id="IPR041569">
    <property type="entry name" value="AAA_lid_3"/>
</dbReference>
<dbReference type="InterPro" id="IPR013785">
    <property type="entry name" value="Aldolase_TIM"/>
</dbReference>
<dbReference type="FunFam" id="3.20.20.70:FF:000074">
    <property type="entry name" value="Ribulose-phosphate 3-epimerase"/>
    <property type="match status" value="1"/>
</dbReference>